<dbReference type="EMBL" id="JAACJL010000017">
    <property type="protein sequence ID" value="KAF4618608.1"/>
    <property type="molecule type" value="Genomic_DNA"/>
</dbReference>
<keyword evidence="4" id="KW-0456">Lyase</keyword>
<evidence type="ECO:0000256" key="4">
    <source>
        <dbReference type="ARBA" id="ARBA00023239"/>
    </source>
</evidence>
<accession>A0A8H4QWR0</accession>
<dbReference type="PANTHER" id="PTHR33337">
    <property type="entry name" value="GFA DOMAIN-CONTAINING PROTEIN"/>
    <property type="match status" value="1"/>
</dbReference>
<sequence length="486" mass="55064">MFLCLSTSDEKWATRYLDSDARFHGPFSLLMLLEKANEVVISTMTYTVVLDSDTVQYYCSSHSHPVYKSTITMTSDIRREKAQCHCGTASVVVSFLSANPPIEHFLCHCNTCRHVEGQMAFYFLPIEGPPLFGGALFNAIAYKQGDVTSYRTSPNSVRYFCHNCSATVLRCDNETDWFVSGGSLCVDNKDEIARLAYHINVADTLDGGMSNHIPSVDGKKLPRYAQCKGSDELHMNWRSENLKSVEDAKKDTRLSGYCHCGNIQFEISRPNFLSATPHAPYPDLLYPRAQTRLSTVRNSSDEKWWLYPPVVRNHHGNTSTRPPLVHQDSVTRGTKYVAGYCLCDICRQSGGFEAQAWVWIPRSNLFERGSSKHIDFVDGPKRPKHLKQYLSSPGRFREFCDTCGATAFWWTTSRSDIIDISIGLLDQNVDGVRAEEWLKWYQDRLSFIETAHEDQKSIVRGLKSGLRVYKEMKHEETPGAQGAQIN</sequence>
<evidence type="ECO:0000313" key="6">
    <source>
        <dbReference type="EMBL" id="KAF4618608.1"/>
    </source>
</evidence>
<gene>
    <name evidence="6" type="ORF">D9613_009971</name>
</gene>
<dbReference type="PANTHER" id="PTHR33337:SF31">
    <property type="entry name" value="DUF636 DOMAIN PROTEIN (AFU_ORTHOLOGUE AFUA_2G12650)"/>
    <property type="match status" value="1"/>
</dbReference>
<keyword evidence="7" id="KW-1185">Reference proteome</keyword>
<feature type="domain" description="CENP-V/GFA" evidence="5">
    <location>
        <begin position="80"/>
        <end position="198"/>
    </location>
</feature>
<dbReference type="Gene3D" id="2.170.150.70">
    <property type="match status" value="1"/>
</dbReference>
<dbReference type="InterPro" id="IPR011057">
    <property type="entry name" value="Mss4-like_sf"/>
</dbReference>
<dbReference type="Gene3D" id="3.90.1590.10">
    <property type="entry name" value="glutathione-dependent formaldehyde- activating enzyme (gfa)"/>
    <property type="match status" value="1"/>
</dbReference>
<dbReference type="SUPFAM" id="SSF51316">
    <property type="entry name" value="Mss4-like"/>
    <property type="match status" value="2"/>
</dbReference>
<comment type="similarity">
    <text evidence="1">Belongs to the Gfa family.</text>
</comment>
<keyword evidence="2" id="KW-0479">Metal-binding</keyword>
<dbReference type="GO" id="GO:0016846">
    <property type="term" value="F:carbon-sulfur lyase activity"/>
    <property type="evidence" value="ECO:0007669"/>
    <property type="project" value="InterPro"/>
</dbReference>
<evidence type="ECO:0000259" key="5">
    <source>
        <dbReference type="PROSITE" id="PS51891"/>
    </source>
</evidence>
<dbReference type="GO" id="GO:0046872">
    <property type="term" value="F:metal ion binding"/>
    <property type="evidence" value="ECO:0007669"/>
    <property type="project" value="UniProtKB-KW"/>
</dbReference>
<reference evidence="6 7" key="1">
    <citation type="submission" date="2019-12" db="EMBL/GenBank/DDBJ databases">
        <authorList>
            <person name="Floudas D."/>
            <person name="Bentzer J."/>
            <person name="Ahren D."/>
            <person name="Johansson T."/>
            <person name="Persson P."/>
            <person name="Tunlid A."/>
        </authorList>
    </citation>
    <scope>NUCLEOTIDE SEQUENCE [LARGE SCALE GENOMIC DNA]</scope>
    <source>
        <strain evidence="6 7">CBS 102.39</strain>
    </source>
</reference>
<comment type="caution">
    <text evidence="6">The sequence shown here is derived from an EMBL/GenBank/DDBJ whole genome shotgun (WGS) entry which is preliminary data.</text>
</comment>
<dbReference type="InterPro" id="IPR006913">
    <property type="entry name" value="CENP-V/GFA"/>
</dbReference>
<evidence type="ECO:0000256" key="2">
    <source>
        <dbReference type="ARBA" id="ARBA00022723"/>
    </source>
</evidence>
<dbReference type="PROSITE" id="PS51891">
    <property type="entry name" value="CENP_V_GFA"/>
    <property type="match status" value="1"/>
</dbReference>
<evidence type="ECO:0000256" key="1">
    <source>
        <dbReference type="ARBA" id="ARBA00005495"/>
    </source>
</evidence>
<organism evidence="6 7">
    <name type="scientific">Agrocybe pediades</name>
    <dbReference type="NCBI Taxonomy" id="84607"/>
    <lineage>
        <taxon>Eukaryota</taxon>
        <taxon>Fungi</taxon>
        <taxon>Dikarya</taxon>
        <taxon>Basidiomycota</taxon>
        <taxon>Agaricomycotina</taxon>
        <taxon>Agaricomycetes</taxon>
        <taxon>Agaricomycetidae</taxon>
        <taxon>Agaricales</taxon>
        <taxon>Agaricineae</taxon>
        <taxon>Strophariaceae</taxon>
        <taxon>Agrocybe</taxon>
    </lineage>
</organism>
<protein>
    <recommendedName>
        <fullName evidence="5">CENP-V/GFA domain-containing protein</fullName>
    </recommendedName>
</protein>
<proteinExistence type="inferred from homology"/>
<name>A0A8H4QWR0_9AGAR</name>
<dbReference type="Proteomes" id="UP000521872">
    <property type="component" value="Unassembled WGS sequence"/>
</dbReference>
<evidence type="ECO:0000256" key="3">
    <source>
        <dbReference type="ARBA" id="ARBA00022833"/>
    </source>
</evidence>
<dbReference type="AlphaFoldDB" id="A0A8H4QWR0"/>
<dbReference type="Pfam" id="PF04828">
    <property type="entry name" value="GFA"/>
    <property type="match status" value="2"/>
</dbReference>
<keyword evidence="3" id="KW-0862">Zinc</keyword>
<evidence type="ECO:0000313" key="7">
    <source>
        <dbReference type="Proteomes" id="UP000521872"/>
    </source>
</evidence>